<proteinExistence type="predicted"/>
<sequence length="97" mass="10812">MSKTKIVARAQTKEGKQDAFLEAAKVVIEATRKEPGNLAYTLYQSPVDKTSFLFYEEYKNAESFTAHATSDHFKAFGAAIKDLLASELLIDQYQADS</sequence>
<comment type="caution">
    <text evidence="2">The sequence shown here is derived from an EMBL/GenBank/DDBJ whole genome shotgun (WGS) entry which is preliminary data.</text>
</comment>
<dbReference type="Gene3D" id="3.30.70.100">
    <property type="match status" value="1"/>
</dbReference>
<evidence type="ECO:0000313" key="3">
    <source>
        <dbReference type="Proteomes" id="UP001281761"/>
    </source>
</evidence>
<dbReference type="PROSITE" id="PS51725">
    <property type="entry name" value="ABM"/>
    <property type="match status" value="1"/>
</dbReference>
<feature type="domain" description="ABM" evidence="1">
    <location>
        <begin position="4"/>
        <end position="93"/>
    </location>
</feature>
<organism evidence="2 3">
    <name type="scientific">Blattamonas nauphoetae</name>
    <dbReference type="NCBI Taxonomy" id="2049346"/>
    <lineage>
        <taxon>Eukaryota</taxon>
        <taxon>Metamonada</taxon>
        <taxon>Preaxostyla</taxon>
        <taxon>Oxymonadida</taxon>
        <taxon>Blattamonas</taxon>
    </lineage>
</organism>
<dbReference type="Proteomes" id="UP001281761">
    <property type="component" value="Unassembled WGS sequence"/>
</dbReference>
<dbReference type="Pfam" id="PF03992">
    <property type="entry name" value="ABM"/>
    <property type="match status" value="1"/>
</dbReference>
<protein>
    <submittedName>
        <fullName evidence="2">Antibiotic biosynthesis monooxygenase</fullName>
    </submittedName>
</protein>
<evidence type="ECO:0000313" key="2">
    <source>
        <dbReference type="EMBL" id="KAK2964913.1"/>
    </source>
</evidence>
<keyword evidence="3" id="KW-1185">Reference proteome</keyword>
<keyword evidence="2" id="KW-0560">Oxidoreductase</keyword>
<dbReference type="InterPro" id="IPR007138">
    <property type="entry name" value="ABM_dom"/>
</dbReference>
<keyword evidence="2" id="KW-0503">Monooxygenase</keyword>
<gene>
    <name evidence="2" type="ORF">BLNAU_214</name>
</gene>
<accession>A0ABQ9YME0</accession>
<dbReference type="EMBL" id="JARBJD010000001">
    <property type="protein sequence ID" value="KAK2964913.1"/>
    <property type="molecule type" value="Genomic_DNA"/>
</dbReference>
<dbReference type="PANTHER" id="PTHR33336:SF15">
    <property type="entry name" value="ABM DOMAIN-CONTAINING PROTEIN"/>
    <property type="match status" value="1"/>
</dbReference>
<reference evidence="2 3" key="1">
    <citation type="journal article" date="2022" name="bioRxiv">
        <title>Genomics of Preaxostyla Flagellates Illuminates Evolutionary Transitions and the Path Towards Mitochondrial Loss.</title>
        <authorList>
            <person name="Novak L.V.F."/>
            <person name="Treitli S.C."/>
            <person name="Pyrih J."/>
            <person name="Halakuc P."/>
            <person name="Pipaliya S.V."/>
            <person name="Vacek V."/>
            <person name="Brzon O."/>
            <person name="Soukal P."/>
            <person name="Eme L."/>
            <person name="Dacks J.B."/>
            <person name="Karnkowska A."/>
            <person name="Elias M."/>
            <person name="Hampl V."/>
        </authorList>
    </citation>
    <scope>NUCLEOTIDE SEQUENCE [LARGE SCALE GENOMIC DNA]</scope>
    <source>
        <strain evidence="2">NAU3</strain>
        <tissue evidence="2">Gut</tissue>
    </source>
</reference>
<dbReference type="GO" id="GO:0004497">
    <property type="term" value="F:monooxygenase activity"/>
    <property type="evidence" value="ECO:0007669"/>
    <property type="project" value="UniProtKB-KW"/>
</dbReference>
<dbReference type="SUPFAM" id="SSF54909">
    <property type="entry name" value="Dimeric alpha+beta barrel"/>
    <property type="match status" value="1"/>
</dbReference>
<dbReference type="InterPro" id="IPR050744">
    <property type="entry name" value="AI-2_Isomerase_LsrG"/>
</dbReference>
<name>A0ABQ9YME0_9EUKA</name>
<dbReference type="PANTHER" id="PTHR33336">
    <property type="entry name" value="QUINOL MONOOXYGENASE YGIN-RELATED"/>
    <property type="match status" value="1"/>
</dbReference>
<dbReference type="InterPro" id="IPR011008">
    <property type="entry name" value="Dimeric_a/b-barrel"/>
</dbReference>
<evidence type="ECO:0000259" key="1">
    <source>
        <dbReference type="PROSITE" id="PS51725"/>
    </source>
</evidence>